<dbReference type="EMBL" id="CP041692">
    <property type="protein sequence ID" value="QDP95968.1"/>
    <property type="molecule type" value="Genomic_DNA"/>
</dbReference>
<evidence type="ECO:0000259" key="1">
    <source>
        <dbReference type="Pfam" id="PF09359"/>
    </source>
</evidence>
<accession>A0A516PXR5</accession>
<name>A0A516PXR5_9ACTN</name>
<reference evidence="2 3" key="1">
    <citation type="submission" date="2019-07" db="EMBL/GenBank/DDBJ databases">
        <title>Microlunatus dokdonensis sp. nov. isolated from the rhizospheric soil of the wild plant Elymus tsukushiensis.</title>
        <authorList>
            <person name="Ghim S.-Y."/>
            <person name="Hwang Y.-J."/>
            <person name="Son J.-S."/>
            <person name="Shin J.-H."/>
        </authorList>
    </citation>
    <scope>NUCLEOTIDE SEQUENCE [LARGE SCALE GENOMIC DNA]</scope>
    <source>
        <strain evidence="2 3">KUDC0627</strain>
    </source>
</reference>
<keyword evidence="3" id="KW-1185">Reference proteome</keyword>
<gene>
    <name evidence="2" type="ORF">FOE78_08695</name>
</gene>
<evidence type="ECO:0000313" key="2">
    <source>
        <dbReference type="EMBL" id="QDP95968.1"/>
    </source>
</evidence>
<evidence type="ECO:0000313" key="3">
    <source>
        <dbReference type="Proteomes" id="UP000319263"/>
    </source>
</evidence>
<sequence>MADVLLDHDLVIPTGLRAVQRLHYRRTTLVLPEVPARITCDAGLEYVSAAGRAVGPQDHLIVEVKSPTGRNPATDSLSRLGIRPVQFSKYCIGAALLNGRNASRWQPVVRRYFGLCQS</sequence>
<dbReference type="OrthoDB" id="148766at2"/>
<organism evidence="2 3">
    <name type="scientific">Microlunatus elymi</name>
    <dbReference type="NCBI Taxonomy" id="2596828"/>
    <lineage>
        <taxon>Bacteria</taxon>
        <taxon>Bacillati</taxon>
        <taxon>Actinomycetota</taxon>
        <taxon>Actinomycetes</taxon>
        <taxon>Propionibacteriales</taxon>
        <taxon>Propionibacteriaceae</taxon>
        <taxon>Microlunatus</taxon>
    </lineage>
</organism>
<proteinExistence type="predicted"/>
<dbReference type="InterPro" id="IPR018966">
    <property type="entry name" value="VTC_domain"/>
</dbReference>
<protein>
    <submittedName>
        <fullName evidence="2">VTC domain-containing protein</fullName>
    </submittedName>
</protein>
<dbReference type="KEGG" id="mik:FOE78_08695"/>
<dbReference type="AlphaFoldDB" id="A0A516PXR5"/>
<feature type="domain" description="VTC" evidence="1">
    <location>
        <begin position="15"/>
        <end position="97"/>
    </location>
</feature>
<dbReference type="Proteomes" id="UP000319263">
    <property type="component" value="Chromosome"/>
</dbReference>
<dbReference type="Pfam" id="PF09359">
    <property type="entry name" value="VTC"/>
    <property type="match status" value="1"/>
</dbReference>